<feature type="transmembrane region" description="Helical" evidence="6">
    <location>
        <begin position="114"/>
        <end position="135"/>
    </location>
</feature>
<reference evidence="7" key="2">
    <citation type="submission" date="2021-01" db="EMBL/GenBank/DDBJ databases">
        <authorList>
            <person name="Schikora-Tamarit M.A."/>
        </authorList>
    </citation>
    <scope>NUCLEOTIDE SEQUENCE</scope>
    <source>
        <strain evidence="7">CBS6075</strain>
    </source>
</reference>
<evidence type="ECO:0000256" key="5">
    <source>
        <dbReference type="SAM" id="MobiDB-lite"/>
    </source>
</evidence>
<dbReference type="PANTHER" id="PTHR13377">
    <property type="entry name" value="PLACENTAL PROTEIN 6"/>
    <property type="match status" value="1"/>
</dbReference>
<keyword evidence="8" id="KW-1185">Reference proteome</keyword>
<keyword evidence="3 6" id="KW-1133">Transmembrane helix</keyword>
<proteinExistence type="predicted"/>
<keyword evidence="4 6" id="KW-0472">Membrane</keyword>
<evidence type="ECO:0000256" key="3">
    <source>
        <dbReference type="ARBA" id="ARBA00022989"/>
    </source>
</evidence>
<evidence type="ECO:0000256" key="1">
    <source>
        <dbReference type="ARBA" id="ARBA00004141"/>
    </source>
</evidence>
<accession>A0A9P8P4R3</accession>
<evidence type="ECO:0000256" key="2">
    <source>
        <dbReference type="ARBA" id="ARBA00022692"/>
    </source>
</evidence>
<dbReference type="GO" id="GO:0016020">
    <property type="term" value="C:membrane"/>
    <property type="evidence" value="ECO:0007669"/>
    <property type="project" value="UniProtKB-SubCell"/>
</dbReference>
<evidence type="ECO:0000313" key="8">
    <source>
        <dbReference type="Proteomes" id="UP000769157"/>
    </source>
</evidence>
<dbReference type="SMART" id="SM01160">
    <property type="entry name" value="DUF1751"/>
    <property type="match status" value="1"/>
</dbReference>
<dbReference type="AlphaFoldDB" id="A0A9P8P4R3"/>
<feature type="transmembrane region" description="Helical" evidence="6">
    <location>
        <begin position="75"/>
        <end position="94"/>
    </location>
</feature>
<name>A0A9P8P4R3_9ASCO</name>
<sequence length="346" mass="39402">MSFKFKSLEFPIATTFFLSLTTILSLLKFITSLQTYNGIKAEHPEVSFSEIIVPILQLVPSQSIFYPWTFVTESFVEWSILTYALSVVVLYFGINFLEKHWNVNNESRVFSETVYFIIIVATVTNITTVLIEITVHMLSLSSSELTVPLKNGIFSLIMSFVVVLKQLTPEHNVKVFKTFSIRLRQLPFIVLSATLFVSIVTRSLKPVVPMFNNFYVSWFYLRYYQINTINDLLPSNSSRSTVRGDASDTFAFIQFFPVAAHRVLKPISRTTYHTAALIGLIRPFNDDDIESGNLRTIKRLNTASTTVTSEIADRRRQVALQVLGERVNANTNARPDLPETPEQTQN</sequence>
<feature type="transmembrane region" description="Helical" evidence="6">
    <location>
        <begin position="185"/>
        <end position="204"/>
    </location>
</feature>
<evidence type="ECO:0000256" key="4">
    <source>
        <dbReference type="ARBA" id="ARBA00023136"/>
    </source>
</evidence>
<dbReference type="OrthoDB" id="73612at2759"/>
<evidence type="ECO:0000313" key="7">
    <source>
        <dbReference type="EMBL" id="KAH3665768.1"/>
    </source>
</evidence>
<dbReference type="GO" id="GO:0006890">
    <property type="term" value="P:retrograde vesicle-mediated transport, Golgi to endoplasmic reticulum"/>
    <property type="evidence" value="ECO:0007669"/>
    <property type="project" value="InterPro"/>
</dbReference>
<dbReference type="RefSeq" id="XP_046060972.1">
    <property type="nucleotide sequence ID" value="XM_046204982.1"/>
</dbReference>
<dbReference type="GeneID" id="70235921"/>
<evidence type="ECO:0008006" key="9">
    <source>
        <dbReference type="Google" id="ProtNLM"/>
    </source>
</evidence>
<keyword evidence="2 6" id="KW-0812">Transmembrane</keyword>
<evidence type="ECO:0000256" key="6">
    <source>
        <dbReference type="SAM" id="Phobius"/>
    </source>
</evidence>
<gene>
    <name evidence="7" type="ORF">OGAPHI_003956</name>
</gene>
<comment type="subcellular location">
    <subcellularLocation>
        <location evidence="1">Membrane</location>
        <topology evidence="1">Multi-pass membrane protein</topology>
    </subcellularLocation>
</comment>
<organism evidence="7 8">
    <name type="scientific">Ogataea philodendri</name>
    <dbReference type="NCBI Taxonomy" id="1378263"/>
    <lineage>
        <taxon>Eukaryota</taxon>
        <taxon>Fungi</taxon>
        <taxon>Dikarya</taxon>
        <taxon>Ascomycota</taxon>
        <taxon>Saccharomycotina</taxon>
        <taxon>Pichiomycetes</taxon>
        <taxon>Pichiales</taxon>
        <taxon>Pichiaceae</taxon>
        <taxon>Ogataea</taxon>
    </lineage>
</organism>
<dbReference type="EMBL" id="JAEUBE010000295">
    <property type="protein sequence ID" value="KAH3665768.1"/>
    <property type="molecule type" value="Genomic_DNA"/>
</dbReference>
<dbReference type="InterPro" id="IPR013861">
    <property type="entry name" value="TMEM115/Pdh1/Rbl19"/>
</dbReference>
<dbReference type="GO" id="GO:0005794">
    <property type="term" value="C:Golgi apparatus"/>
    <property type="evidence" value="ECO:0007669"/>
    <property type="project" value="TreeGrafter"/>
</dbReference>
<feature type="region of interest" description="Disordered" evidence="5">
    <location>
        <begin position="327"/>
        <end position="346"/>
    </location>
</feature>
<dbReference type="Pfam" id="PF08551">
    <property type="entry name" value="DUF1751"/>
    <property type="match status" value="1"/>
</dbReference>
<dbReference type="PANTHER" id="PTHR13377:SF3">
    <property type="entry name" value="TRANSMEMBRANE PROTEIN 115"/>
    <property type="match status" value="1"/>
</dbReference>
<dbReference type="Proteomes" id="UP000769157">
    <property type="component" value="Unassembled WGS sequence"/>
</dbReference>
<feature type="transmembrane region" description="Helical" evidence="6">
    <location>
        <begin position="147"/>
        <end position="164"/>
    </location>
</feature>
<protein>
    <recommendedName>
        <fullName evidence="9">Transmembrane protein 115</fullName>
    </recommendedName>
</protein>
<comment type="caution">
    <text evidence="7">The sequence shown here is derived from an EMBL/GenBank/DDBJ whole genome shotgun (WGS) entry which is preliminary data.</text>
</comment>
<feature type="transmembrane region" description="Helical" evidence="6">
    <location>
        <begin position="12"/>
        <end position="30"/>
    </location>
</feature>
<reference evidence="7" key="1">
    <citation type="journal article" date="2021" name="Open Biol.">
        <title>Shared evolutionary footprints suggest mitochondrial oxidative damage underlies multiple complex I losses in fungi.</title>
        <authorList>
            <person name="Schikora-Tamarit M.A."/>
            <person name="Marcet-Houben M."/>
            <person name="Nosek J."/>
            <person name="Gabaldon T."/>
        </authorList>
    </citation>
    <scope>NUCLEOTIDE SEQUENCE</scope>
    <source>
        <strain evidence="7">CBS6075</strain>
    </source>
</reference>